<dbReference type="SUPFAM" id="SSF111283">
    <property type="entry name" value="Putative modulator of DNA gyrase, PmbA/TldD"/>
    <property type="match status" value="1"/>
</dbReference>
<dbReference type="PhylomeDB" id="A8AAY7"/>
<comment type="similarity">
    <text evidence="1">Belongs to the peptidase U62 family.</text>
</comment>
<dbReference type="PANTHER" id="PTHR30624">
    <property type="entry name" value="UNCHARACTERIZED PROTEIN TLDD AND PMBA"/>
    <property type="match status" value="1"/>
</dbReference>
<dbReference type="InterPro" id="IPR045569">
    <property type="entry name" value="Metalloprtase-TldD/E_C"/>
</dbReference>
<dbReference type="Pfam" id="PF19290">
    <property type="entry name" value="PmbA_TldD_2nd"/>
    <property type="match status" value="1"/>
</dbReference>
<dbReference type="EMBL" id="CP000816">
    <property type="protein sequence ID" value="ABU82089.1"/>
    <property type="molecule type" value="Genomic_DNA"/>
</dbReference>
<organism evidence="4 5">
    <name type="scientific">Ignicoccus hospitalis (strain KIN4/I / DSM 18386 / JCM 14125)</name>
    <dbReference type="NCBI Taxonomy" id="453591"/>
    <lineage>
        <taxon>Archaea</taxon>
        <taxon>Thermoproteota</taxon>
        <taxon>Thermoprotei</taxon>
        <taxon>Desulfurococcales</taxon>
        <taxon>Desulfurococcaceae</taxon>
        <taxon>Ignicoccus</taxon>
    </lineage>
</organism>
<dbReference type="PANTHER" id="PTHR30624:SF0">
    <property type="entry name" value="METALLOPROTEASE SLR0863"/>
    <property type="match status" value="1"/>
</dbReference>
<dbReference type="InterPro" id="IPR036059">
    <property type="entry name" value="TldD/PmbA_sf"/>
</dbReference>
<dbReference type="GO" id="GO:0006508">
    <property type="term" value="P:proteolysis"/>
    <property type="evidence" value="ECO:0007669"/>
    <property type="project" value="InterPro"/>
</dbReference>
<dbReference type="STRING" id="453591.Igni_0909"/>
<dbReference type="AlphaFoldDB" id="A8AAY7"/>
<sequence length="428" mass="46407">MELGWKKGVYVEVNVLGASRTSVTASGEEHKVVQGHSWLAGVRVEGSGLAYTTSPEGLVEAFERAYKAYKALGPSKLYELGPLVDRVSQRLERPPWDVDLETKVKDVLDALKEAKGKAVVAYREVYGYKLYASSDGREVLQRLSYSLHAANVTLAEGGNRGNGYWSVASRKGYTTDPRTAVREAVRKAELQLRGKGLEPGLWEVALEPPAIGVMVHEALGHMSEADHVASGSPLKKGETVGPEFLNVSDSPGPEGEWGSIFYDDEGVKPKKVEIVKEGKVNGFLTDRKHAALLGLEPTGNGRQEDPSKPPIPRMRVTYVEPGDWRRDEVLGELKRGVLIVDTSGGNAELDGTFFFMSQEAWYVEGGEPKYPLKPLGIAGNVLEMLKEVKAVGNELAFRPGTCGKWGQSVPVSVGGPLTLTALRLSPPA</sequence>
<evidence type="ECO:0000259" key="2">
    <source>
        <dbReference type="Pfam" id="PF19289"/>
    </source>
</evidence>
<reference evidence="4 5" key="1">
    <citation type="journal article" date="2008" name="Genome Biol.">
        <title>A genomic analysis of the archaeal system Ignicoccus hospitalis-Nanoarchaeum equitans.</title>
        <authorList>
            <person name="Podar M."/>
            <person name="Anderson I."/>
            <person name="Makarova K.S."/>
            <person name="Elkins J.G."/>
            <person name="Ivanova N."/>
            <person name="Wall M.A."/>
            <person name="Lykidis A."/>
            <person name="Mavromatis K."/>
            <person name="Sun H."/>
            <person name="Hudson M.E."/>
            <person name="Chen W."/>
            <person name="Deciu C."/>
            <person name="Hutchison D."/>
            <person name="Eads J.R."/>
            <person name="Anderson A."/>
            <person name="Fernandes F."/>
            <person name="Szeto E."/>
            <person name="Lapidus A."/>
            <person name="Kyrpides N.C."/>
            <person name="Saier M.H.Jr."/>
            <person name="Richardson P.M."/>
            <person name="Rachel R."/>
            <person name="Huber H."/>
            <person name="Eisen J.A."/>
            <person name="Koonin E.V."/>
            <person name="Keller M."/>
            <person name="Stetter K.O."/>
        </authorList>
    </citation>
    <scope>NUCLEOTIDE SEQUENCE [LARGE SCALE GENOMIC DNA]</scope>
    <source>
        <strain evidence="5">KIN4/I / DSM 18386 / JCM 14125</strain>
    </source>
</reference>
<accession>A8AAY7</accession>
<feature type="domain" description="Metalloprotease TldD/E C-terminal" evidence="2">
    <location>
        <begin position="202"/>
        <end position="416"/>
    </location>
</feature>
<proteinExistence type="inferred from homology"/>
<protein>
    <submittedName>
        <fullName evidence="4">Peptidase U62, modulator of DNA gyrase</fullName>
    </submittedName>
</protein>
<evidence type="ECO:0000259" key="3">
    <source>
        <dbReference type="Pfam" id="PF19290"/>
    </source>
</evidence>
<dbReference type="GO" id="GO:0005829">
    <property type="term" value="C:cytosol"/>
    <property type="evidence" value="ECO:0007669"/>
    <property type="project" value="TreeGrafter"/>
</dbReference>
<dbReference type="KEGG" id="iho:Igni_0909"/>
<gene>
    <name evidence="4" type="ordered locus">Igni_0909</name>
</gene>
<dbReference type="Pfam" id="PF19289">
    <property type="entry name" value="PmbA_TldD_3rd"/>
    <property type="match status" value="1"/>
</dbReference>
<dbReference type="GO" id="GO:0008237">
    <property type="term" value="F:metallopeptidase activity"/>
    <property type="evidence" value="ECO:0007669"/>
    <property type="project" value="InterPro"/>
</dbReference>
<dbReference type="InterPro" id="IPR051463">
    <property type="entry name" value="Peptidase_U62_metallo"/>
</dbReference>
<dbReference type="InterPro" id="IPR035068">
    <property type="entry name" value="TldD/PmbA_N"/>
</dbReference>
<dbReference type="InterPro" id="IPR045570">
    <property type="entry name" value="Metalloprtase-TldD/E_cen_dom"/>
</dbReference>
<dbReference type="HOGENOM" id="CLU_026425_1_2_2"/>
<keyword evidence="5" id="KW-1185">Reference proteome</keyword>
<name>A8AAY7_IGNH4</name>
<evidence type="ECO:0000313" key="5">
    <source>
        <dbReference type="Proteomes" id="UP000000262"/>
    </source>
</evidence>
<evidence type="ECO:0000313" key="4">
    <source>
        <dbReference type="EMBL" id="ABU82089.1"/>
    </source>
</evidence>
<feature type="domain" description="Metalloprotease TldD/E central" evidence="3">
    <location>
        <begin position="94"/>
        <end position="192"/>
    </location>
</feature>
<dbReference type="eggNOG" id="arCOG00321">
    <property type="taxonomic scope" value="Archaea"/>
</dbReference>
<dbReference type="Gene3D" id="3.30.2290.10">
    <property type="entry name" value="PmbA/TldD superfamily"/>
    <property type="match status" value="1"/>
</dbReference>
<evidence type="ECO:0000256" key="1">
    <source>
        <dbReference type="ARBA" id="ARBA00005836"/>
    </source>
</evidence>
<dbReference type="Proteomes" id="UP000000262">
    <property type="component" value="Chromosome"/>
</dbReference>